<dbReference type="InterPro" id="IPR011990">
    <property type="entry name" value="TPR-like_helical_dom_sf"/>
</dbReference>
<evidence type="ECO:0000256" key="5">
    <source>
        <dbReference type="ARBA" id="ARBA00023242"/>
    </source>
</evidence>
<evidence type="ECO:0000256" key="4">
    <source>
        <dbReference type="ARBA" id="ARBA00022737"/>
    </source>
</evidence>
<dbReference type="Pfam" id="PF08640">
    <property type="entry name" value="U3_assoc_6"/>
    <property type="match status" value="1"/>
</dbReference>
<proteinExistence type="inferred from homology"/>
<keyword evidence="4" id="KW-0677">Repeat</keyword>
<evidence type="ECO:0000259" key="7">
    <source>
        <dbReference type="Pfam" id="PF24892"/>
    </source>
</evidence>
<dbReference type="GO" id="GO:0034388">
    <property type="term" value="C:Pwp2p-containing subcomplex of 90S preribosome"/>
    <property type="evidence" value="ECO:0007669"/>
    <property type="project" value="TreeGrafter"/>
</dbReference>
<dbReference type="EMBL" id="CM007383">
    <property type="protein sequence ID" value="ONK74945.1"/>
    <property type="molecule type" value="Genomic_DNA"/>
</dbReference>
<dbReference type="PANTHER" id="PTHR23271:SF1">
    <property type="entry name" value="U3 SMALL NUCLEOLAR RNA-ASSOCIATED PROTEIN 6 HOMOLOG"/>
    <property type="match status" value="1"/>
</dbReference>
<dbReference type="InterPro" id="IPR003107">
    <property type="entry name" value="HAT"/>
</dbReference>
<evidence type="ECO:0000259" key="6">
    <source>
        <dbReference type="Pfam" id="PF08640"/>
    </source>
</evidence>
<dbReference type="Gramene" id="ONK74945">
    <property type="protein sequence ID" value="ONK74945"/>
    <property type="gene ID" value="A4U43_C03F11720"/>
</dbReference>
<dbReference type="Gene3D" id="1.25.40.10">
    <property type="entry name" value="Tetratricopeptide repeat domain"/>
    <property type="match status" value="2"/>
</dbReference>
<dbReference type="SUPFAM" id="SSF48452">
    <property type="entry name" value="TPR-like"/>
    <property type="match status" value="2"/>
</dbReference>
<dbReference type="OrthoDB" id="28112at2759"/>
<dbReference type="InterPro" id="IPR013949">
    <property type="entry name" value="Utp6"/>
</dbReference>
<dbReference type="GO" id="GO:0000462">
    <property type="term" value="P:maturation of SSU-rRNA from tricistronic rRNA transcript (SSU-rRNA, 5.8S rRNA, LSU-rRNA)"/>
    <property type="evidence" value="ECO:0007669"/>
    <property type="project" value="InterPro"/>
</dbReference>
<dbReference type="PANTHER" id="PTHR23271">
    <property type="entry name" value="HEPATOCELLULAR CARCINOMA-ASSOCIATED ANTIGEN 66"/>
    <property type="match status" value="1"/>
</dbReference>
<feature type="domain" description="U3 small nucleolar RNA-associated protein 6 homolog C-terminal" evidence="7">
    <location>
        <begin position="337"/>
        <end position="630"/>
    </location>
</feature>
<evidence type="ECO:0000313" key="8">
    <source>
        <dbReference type="EMBL" id="ONK74945.1"/>
    </source>
</evidence>
<dbReference type="AlphaFoldDB" id="A0A5P1F9B7"/>
<keyword evidence="5" id="KW-0539">Nucleus</keyword>
<feature type="domain" description="U3 small nucleolar RNA-associated protein 6 N-terminal" evidence="6">
    <location>
        <begin position="1"/>
        <end position="71"/>
    </location>
</feature>
<dbReference type="OMA" id="CKQWNAK"/>
<organism evidence="8 9">
    <name type="scientific">Asparagus officinalis</name>
    <name type="common">Garden asparagus</name>
    <dbReference type="NCBI Taxonomy" id="4686"/>
    <lineage>
        <taxon>Eukaryota</taxon>
        <taxon>Viridiplantae</taxon>
        <taxon>Streptophyta</taxon>
        <taxon>Embryophyta</taxon>
        <taxon>Tracheophyta</taxon>
        <taxon>Spermatophyta</taxon>
        <taxon>Magnoliopsida</taxon>
        <taxon>Liliopsida</taxon>
        <taxon>Asparagales</taxon>
        <taxon>Asparagaceae</taxon>
        <taxon>Asparagoideae</taxon>
        <taxon>Asparagus</taxon>
    </lineage>
</organism>
<dbReference type="GO" id="GO:0032040">
    <property type="term" value="C:small-subunit processome"/>
    <property type="evidence" value="ECO:0007669"/>
    <property type="project" value="TreeGrafter"/>
</dbReference>
<evidence type="ECO:0000256" key="2">
    <source>
        <dbReference type="ARBA" id="ARBA00010734"/>
    </source>
</evidence>
<protein>
    <recommendedName>
        <fullName evidence="10">U3 small nucleolar RNA-associated protein 6 homolog</fullName>
    </recommendedName>
</protein>
<dbReference type="Pfam" id="PF24892">
    <property type="entry name" value="UTP6_C"/>
    <property type="match status" value="1"/>
</dbReference>
<gene>
    <name evidence="8" type="ORF">A4U43_C03F11720</name>
</gene>
<name>A0A5P1F9B7_ASPOF</name>
<reference evidence="9" key="1">
    <citation type="journal article" date="2017" name="Nat. Commun.">
        <title>The asparagus genome sheds light on the origin and evolution of a young Y chromosome.</title>
        <authorList>
            <person name="Harkess A."/>
            <person name="Zhou J."/>
            <person name="Xu C."/>
            <person name="Bowers J.E."/>
            <person name="Van der Hulst R."/>
            <person name="Ayyampalayam S."/>
            <person name="Mercati F."/>
            <person name="Riccardi P."/>
            <person name="McKain M.R."/>
            <person name="Kakrana A."/>
            <person name="Tang H."/>
            <person name="Ray J."/>
            <person name="Groenendijk J."/>
            <person name="Arikit S."/>
            <person name="Mathioni S.M."/>
            <person name="Nakano M."/>
            <person name="Shan H."/>
            <person name="Telgmann-Rauber A."/>
            <person name="Kanno A."/>
            <person name="Yue Z."/>
            <person name="Chen H."/>
            <person name="Li W."/>
            <person name="Chen Y."/>
            <person name="Xu X."/>
            <person name="Zhang Y."/>
            <person name="Luo S."/>
            <person name="Chen H."/>
            <person name="Gao J."/>
            <person name="Mao Z."/>
            <person name="Pires J.C."/>
            <person name="Luo M."/>
            <person name="Kudrna D."/>
            <person name="Wing R.A."/>
            <person name="Meyers B.C."/>
            <person name="Yi K."/>
            <person name="Kong H."/>
            <person name="Lavrijsen P."/>
            <person name="Sunseri F."/>
            <person name="Falavigna A."/>
            <person name="Ye Y."/>
            <person name="Leebens-Mack J.H."/>
            <person name="Chen G."/>
        </authorList>
    </citation>
    <scope>NUCLEOTIDE SEQUENCE [LARGE SCALE GENOMIC DNA]</scope>
    <source>
        <strain evidence="9">cv. DH0086</strain>
    </source>
</reference>
<keyword evidence="3" id="KW-0698">rRNA processing</keyword>
<sequence length="642" mass="74085">MADELDDLEKRGLFTRTEIAEIVKRRRDFEYRLKRPSPLKQDYLLYVDYEKQLDSLRNLRKKKIIGEMNREETKKGKKWKKSISDHAGVNRILDVYNMAVMRYKGDLKLWFQYLEFCRVRKHGRMKKVLAQALKYHPKVPGLWIYAAAWEFDQNLNVASARNLMWSGLRTCPDSEDLWIEYLRMELTYLNKLKARKIELGEVPGTGEQENGDAGQGKEENKDGFLSINVDKDDAKQSNLKEHALEKENNPFSQQGYEILDTIYHGAVNALPSSLNLRKRFLEVLDTVDLAQSDDLRKEVMEDFKKAFSHDELYWDWIARIHVTNTRKTDDGFLPKLNEAVQVYEEAVNILPSTKMFSLYVKFWLDIVALDREASNSLVSINGFDDSKLTSSILKVFEKAESSGCLTENLACQYISFYLEIGKIEEARVLAKKLCVGKLAEGANLWFLRVSIELKWCASKSSIMNKDEMNSIFKLLMDVLTRLSVSEAEDLWIMAIKVFSNDKVHFEKLVKNLTAALGRGVDGDSGCSISFSIVNRVFQRDGIQHAREMYKRFLALPHPSLAFFRKCIELESNLAVVGERDAIGNARKLYESALYIYGQNKDLWKEYYIMEMKVGTSETANAVYWRARKNLKDTSGLSVTSDV</sequence>
<dbReference type="GO" id="GO:0030515">
    <property type="term" value="F:snoRNA binding"/>
    <property type="evidence" value="ECO:0007669"/>
    <property type="project" value="InterPro"/>
</dbReference>
<evidence type="ECO:0000256" key="3">
    <source>
        <dbReference type="ARBA" id="ARBA00022552"/>
    </source>
</evidence>
<keyword evidence="9" id="KW-1185">Reference proteome</keyword>
<comment type="subcellular location">
    <subcellularLocation>
        <location evidence="1">Nucleus</location>
        <location evidence="1">Nucleolus</location>
    </subcellularLocation>
</comment>
<dbReference type="Proteomes" id="UP000243459">
    <property type="component" value="Chromosome 3"/>
</dbReference>
<evidence type="ECO:0000256" key="1">
    <source>
        <dbReference type="ARBA" id="ARBA00004604"/>
    </source>
</evidence>
<dbReference type="SMART" id="SM00386">
    <property type="entry name" value="HAT"/>
    <property type="match status" value="6"/>
</dbReference>
<comment type="similarity">
    <text evidence="2">Belongs to the UTP6 family.</text>
</comment>
<evidence type="ECO:0000313" key="9">
    <source>
        <dbReference type="Proteomes" id="UP000243459"/>
    </source>
</evidence>
<accession>A0A5P1F9B7</accession>
<evidence type="ECO:0008006" key="10">
    <source>
        <dbReference type="Google" id="ProtNLM"/>
    </source>
</evidence>
<dbReference type="InterPro" id="IPR055347">
    <property type="entry name" value="UTP6_N"/>
</dbReference>
<dbReference type="InterPro" id="IPR056907">
    <property type="entry name" value="UTP6_C"/>
</dbReference>